<dbReference type="EMBL" id="BMHT01000016">
    <property type="protein sequence ID" value="GGF28547.1"/>
    <property type="molecule type" value="Genomic_DNA"/>
</dbReference>
<protein>
    <submittedName>
        <fullName evidence="1">Uncharacterized protein</fullName>
    </submittedName>
</protein>
<evidence type="ECO:0000313" key="2">
    <source>
        <dbReference type="Proteomes" id="UP000632273"/>
    </source>
</evidence>
<dbReference type="InterPro" id="IPR046219">
    <property type="entry name" value="DUF6252"/>
</dbReference>
<organism evidence="1 2">
    <name type="scientific">Hymenobacter cavernae</name>
    <dbReference type="NCBI Taxonomy" id="2044852"/>
    <lineage>
        <taxon>Bacteria</taxon>
        <taxon>Pseudomonadati</taxon>
        <taxon>Bacteroidota</taxon>
        <taxon>Cytophagia</taxon>
        <taxon>Cytophagales</taxon>
        <taxon>Hymenobacteraceae</taxon>
        <taxon>Hymenobacter</taxon>
    </lineage>
</organism>
<accession>A0ABQ1UWU7</accession>
<comment type="caution">
    <text evidence="1">The sequence shown here is derived from an EMBL/GenBank/DDBJ whole genome shotgun (WGS) entry which is preliminary data.</text>
</comment>
<sequence length="123" mass="13730">MVSRPAGGYYKYGSFVLFGNYSVGTDHSDQQTFGINIGDARSGPGTYSLYVPINSSPTNRGNSAYFARREKSYETNAKHRGTLTITRLDSVERIVAGEFRFTPIDPLTGDSVRITRGRFDLRY</sequence>
<evidence type="ECO:0000313" key="1">
    <source>
        <dbReference type="EMBL" id="GGF28547.1"/>
    </source>
</evidence>
<proteinExistence type="predicted"/>
<reference evidence="2" key="1">
    <citation type="journal article" date="2019" name="Int. J. Syst. Evol. Microbiol.">
        <title>The Global Catalogue of Microorganisms (GCM) 10K type strain sequencing project: providing services to taxonomists for standard genome sequencing and annotation.</title>
        <authorList>
            <consortium name="The Broad Institute Genomics Platform"/>
            <consortium name="The Broad Institute Genome Sequencing Center for Infectious Disease"/>
            <person name="Wu L."/>
            <person name="Ma J."/>
        </authorList>
    </citation>
    <scope>NUCLEOTIDE SEQUENCE [LARGE SCALE GENOMIC DNA]</scope>
    <source>
        <strain evidence="2">CGMCC 1.15197</strain>
    </source>
</reference>
<dbReference type="Proteomes" id="UP000632273">
    <property type="component" value="Unassembled WGS sequence"/>
</dbReference>
<gene>
    <name evidence="1" type="ORF">GCM10011383_45350</name>
</gene>
<keyword evidence="2" id="KW-1185">Reference proteome</keyword>
<dbReference type="Pfam" id="PF19765">
    <property type="entry name" value="DUF6252"/>
    <property type="match status" value="1"/>
</dbReference>
<name>A0ABQ1UWU7_9BACT</name>